<evidence type="ECO:0000313" key="3">
    <source>
        <dbReference type="EMBL" id="SVD93816.1"/>
    </source>
</evidence>
<reference evidence="3" key="1">
    <citation type="submission" date="2018-05" db="EMBL/GenBank/DDBJ databases">
        <authorList>
            <person name="Lanie J.A."/>
            <person name="Ng W.-L."/>
            <person name="Kazmierczak K.M."/>
            <person name="Andrzejewski T.M."/>
            <person name="Davidsen T.M."/>
            <person name="Wayne K.J."/>
            <person name="Tettelin H."/>
            <person name="Glass J.I."/>
            <person name="Rusch D."/>
            <person name="Podicherti R."/>
            <person name="Tsui H.-C.T."/>
            <person name="Winkler M.E."/>
        </authorList>
    </citation>
    <scope>NUCLEOTIDE SEQUENCE</scope>
</reference>
<dbReference type="AlphaFoldDB" id="A0A382ZE35"/>
<protein>
    <recommendedName>
        <fullName evidence="2">Exosome complex component N-terminal domain-containing protein</fullName>
    </recommendedName>
</protein>
<keyword evidence="1" id="KW-0271">Exosome</keyword>
<dbReference type="Pfam" id="PF14382">
    <property type="entry name" value="ECR1_N"/>
    <property type="match status" value="1"/>
</dbReference>
<dbReference type="GO" id="GO:0000178">
    <property type="term" value="C:exosome (RNase complex)"/>
    <property type="evidence" value="ECO:0007669"/>
    <property type="project" value="UniProtKB-KW"/>
</dbReference>
<accession>A0A382ZE35</accession>
<dbReference type="GO" id="GO:0005634">
    <property type="term" value="C:nucleus"/>
    <property type="evidence" value="ECO:0007669"/>
    <property type="project" value="UniProtKB-ARBA"/>
</dbReference>
<dbReference type="SUPFAM" id="SSF110324">
    <property type="entry name" value="Ribosomal L27 protein-like"/>
    <property type="match status" value="1"/>
</dbReference>
<sequence>MSNQVLPGDRIATIEEYEAGKNTYDDGMMIRTKMIGDAIVDKKER</sequence>
<evidence type="ECO:0000259" key="2">
    <source>
        <dbReference type="Pfam" id="PF14382"/>
    </source>
</evidence>
<proteinExistence type="predicted"/>
<feature type="domain" description="Exosome complex component N-terminal" evidence="2">
    <location>
        <begin position="5"/>
        <end position="27"/>
    </location>
</feature>
<dbReference type="EMBL" id="UINC01183194">
    <property type="protein sequence ID" value="SVD93816.1"/>
    <property type="molecule type" value="Genomic_DNA"/>
</dbReference>
<gene>
    <name evidence="3" type="ORF">METZ01_LOCUS446670</name>
</gene>
<feature type="non-terminal residue" evidence="3">
    <location>
        <position position="45"/>
    </location>
</feature>
<organism evidence="3">
    <name type="scientific">marine metagenome</name>
    <dbReference type="NCBI Taxonomy" id="408172"/>
    <lineage>
        <taxon>unclassified sequences</taxon>
        <taxon>metagenomes</taxon>
        <taxon>ecological metagenomes</taxon>
    </lineage>
</organism>
<name>A0A382ZE35_9ZZZZ</name>
<evidence type="ECO:0000256" key="1">
    <source>
        <dbReference type="ARBA" id="ARBA00022835"/>
    </source>
</evidence>
<dbReference type="InterPro" id="IPR025721">
    <property type="entry name" value="Exosome_cplx_N_dom"/>
</dbReference>
<dbReference type="Gene3D" id="2.40.50.100">
    <property type="match status" value="1"/>
</dbReference>